<dbReference type="InterPro" id="IPR025411">
    <property type="entry name" value="DUF4136"/>
</dbReference>
<organism evidence="3 4">
    <name type="scientific">Roseivirga pacifica</name>
    <dbReference type="NCBI Taxonomy" id="1267423"/>
    <lineage>
        <taxon>Bacteria</taxon>
        <taxon>Pseudomonadati</taxon>
        <taxon>Bacteroidota</taxon>
        <taxon>Cytophagia</taxon>
        <taxon>Cytophagales</taxon>
        <taxon>Roseivirgaceae</taxon>
        <taxon>Roseivirga</taxon>
    </lineage>
</organism>
<dbReference type="Pfam" id="PF13590">
    <property type="entry name" value="DUF4136"/>
    <property type="match status" value="1"/>
</dbReference>
<feature type="chain" id="PRO_5011732633" description="DUF4136 domain-containing protein" evidence="1">
    <location>
        <begin position="24"/>
        <end position="187"/>
    </location>
</feature>
<evidence type="ECO:0000313" key="4">
    <source>
        <dbReference type="Proteomes" id="UP000199437"/>
    </source>
</evidence>
<sequence>MKKTAKRLGLAMLMLMIGLTGFAQVKSDYSKEADFSKIRTYSFAGWQQESGDVINEIDQKRIQNAIAAELEKWGLGYKEDNADAVVTLFAVVDTKTSRSSYTNFNGGYGYRGRWGWGAMPLTATTQYTEYDYRVGTLVIDMYDNNEKELIWQGVISSTVKENPKNREKRIQRRVAKLFKQIPIEVVK</sequence>
<dbReference type="STRING" id="1267423.SAMN05216290_0139"/>
<evidence type="ECO:0000256" key="1">
    <source>
        <dbReference type="SAM" id="SignalP"/>
    </source>
</evidence>
<keyword evidence="1" id="KW-0732">Signal</keyword>
<accession>A0A1I0MA78</accession>
<protein>
    <recommendedName>
        <fullName evidence="2">DUF4136 domain-containing protein</fullName>
    </recommendedName>
</protein>
<proteinExistence type="predicted"/>
<evidence type="ECO:0000313" key="3">
    <source>
        <dbReference type="EMBL" id="SEV84261.1"/>
    </source>
</evidence>
<feature type="domain" description="DUF4136" evidence="2">
    <location>
        <begin position="25"/>
        <end position="182"/>
    </location>
</feature>
<dbReference type="EMBL" id="FOIR01000001">
    <property type="protein sequence ID" value="SEV84261.1"/>
    <property type="molecule type" value="Genomic_DNA"/>
</dbReference>
<feature type="signal peptide" evidence="1">
    <location>
        <begin position="1"/>
        <end position="23"/>
    </location>
</feature>
<dbReference type="AlphaFoldDB" id="A0A1I0MA78"/>
<dbReference type="RefSeq" id="WP_090256467.1">
    <property type="nucleotide sequence ID" value="NZ_FOIR01000001.1"/>
</dbReference>
<reference evidence="4" key="1">
    <citation type="submission" date="2016-10" db="EMBL/GenBank/DDBJ databases">
        <authorList>
            <person name="Varghese N."/>
            <person name="Submissions S."/>
        </authorList>
    </citation>
    <scope>NUCLEOTIDE SEQUENCE [LARGE SCALE GENOMIC DNA]</scope>
    <source>
        <strain evidence="4">CGMCC 1.12402</strain>
    </source>
</reference>
<dbReference type="Proteomes" id="UP000199437">
    <property type="component" value="Unassembled WGS sequence"/>
</dbReference>
<name>A0A1I0MA78_9BACT</name>
<keyword evidence="4" id="KW-1185">Reference proteome</keyword>
<dbReference type="Gene3D" id="3.30.160.670">
    <property type="match status" value="1"/>
</dbReference>
<dbReference type="GeneID" id="99984903"/>
<dbReference type="OrthoDB" id="118896at2"/>
<gene>
    <name evidence="3" type="ORF">SAMN05216290_0139</name>
</gene>
<evidence type="ECO:0000259" key="2">
    <source>
        <dbReference type="Pfam" id="PF13590"/>
    </source>
</evidence>